<keyword evidence="3" id="KW-1185">Reference proteome</keyword>
<gene>
    <name evidence="2" type="ORF">B1756_04615</name>
</gene>
<dbReference type="KEGG" id="naj:B1756_04615"/>
<dbReference type="Proteomes" id="UP000250088">
    <property type="component" value="Chromosome"/>
</dbReference>
<keyword evidence="1" id="KW-0472">Membrane</keyword>
<evidence type="ECO:0000313" key="2">
    <source>
        <dbReference type="EMBL" id="ARS89111.1"/>
    </source>
</evidence>
<protein>
    <submittedName>
        <fullName evidence="2">Uncharacterized protein</fullName>
    </submittedName>
</protein>
<proteinExistence type="predicted"/>
<keyword evidence="1" id="KW-0812">Transmembrane</keyword>
<feature type="transmembrane region" description="Helical" evidence="1">
    <location>
        <begin position="34"/>
        <end position="61"/>
    </location>
</feature>
<accession>A0A2Z2HQ06</accession>
<keyword evidence="1" id="KW-1133">Transmembrane helix</keyword>
<evidence type="ECO:0000313" key="3">
    <source>
        <dbReference type="Proteomes" id="UP000250088"/>
    </source>
</evidence>
<organism evidence="2 3">
    <name type="scientific">Natrarchaeobaculum aegyptiacum</name>
    <dbReference type="NCBI Taxonomy" id="745377"/>
    <lineage>
        <taxon>Archaea</taxon>
        <taxon>Methanobacteriati</taxon>
        <taxon>Methanobacteriota</taxon>
        <taxon>Stenosarchaea group</taxon>
        <taxon>Halobacteria</taxon>
        <taxon>Halobacteriales</taxon>
        <taxon>Natrialbaceae</taxon>
        <taxon>Natrarchaeobaculum</taxon>
    </lineage>
</organism>
<reference evidence="3" key="1">
    <citation type="submission" date="2017-02" db="EMBL/GenBank/DDBJ databases">
        <title>Natronthermophilus aegyptiacus gen. nov.,sp. nov., an aerobic, extremely halophilic alkalithermophilic archaeon isolated from the athalassohaline Wadi An Natrun, Egypt.</title>
        <authorList>
            <person name="Zhao B."/>
        </authorList>
    </citation>
    <scope>NUCLEOTIDE SEQUENCE [LARGE SCALE GENOMIC DNA]</scope>
    <source>
        <strain evidence="3">JW/NM-HA 15</strain>
    </source>
</reference>
<sequence length="67" mass="7155">MKVKPTSRIGAASEKLETLASVSRLSRAPVWCGVVWCGVVWCGVVWCGVVWCGVVWCGVVWCGVVSA</sequence>
<dbReference type="AlphaFoldDB" id="A0A2Z2HQ06"/>
<name>A0A2Z2HQ06_9EURY</name>
<dbReference type="EMBL" id="CP019893">
    <property type="protein sequence ID" value="ARS89111.1"/>
    <property type="molecule type" value="Genomic_DNA"/>
</dbReference>
<evidence type="ECO:0000256" key="1">
    <source>
        <dbReference type="SAM" id="Phobius"/>
    </source>
</evidence>